<dbReference type="Gene3D" id="2.160.10.10">
    <property type="entry name" value="Hexapeptide repeat proteins"/>
    <property type="match status" value="1"/>
</dbReference>
<proteinExistence type="predicted"/>
<dbReference type="PANTHER" id="PTHR13061:SF29">
    <property type="entry name" value="GAMMA CARBONIC ANHYDRASE-LIKE 1, MITOCHONDRIAL-RELATED"/>
    <property type="match status" value="1"/>
</dbReference>
<dbReference type="AlphaFoldDB" id="A0A3N0GHS1"/>
<dbReference type="InterPro" id="IPR050484">
    <property type="entry name" value="Transf_Hexapept/Carb_Anhydrase"/>
</dbReference>
<dbReference type="Proteomes" id="UP000279994">
    <property type="component" value="Unassembled WGS sequence"/>
</dbReference>
<dbReference type="EMBL" id="RJSF01000046">
    <property type="protein sequence ID" value="RNM12034.1"/>
    <property type="molecule type" value="Genomic_DNA"/>
</dbReference>
<dbReference type="Pfam" id="PF00132">
    <property type="entry name" value="Hexapep"/>
    <property type="match status" value="1"/>
</dbReference>
<name>A0A3N0GHS1_9ACTN</name>
<evidence type="ECO:0000313" key="2">
    <source>
        <dbReference type="Proteomes" id="UP000279994"/>
    </source>
</evidence>
<organism evidence="1 2">
    <name type="scientific">Nocardioides pocheonensis</name>
    <dbReference type="NCBI Taxonomy" id="661485"/>
    <lineage>
        <taxon>Bacteria</taxon>
        <taxon>Bacillati</taxon>
        <taxon>Actinomycetota</taxon>
        <taxon>Actinomycetes</taxon>
        <taxon>Propionibacteriales</taxon>
        <taxon>Nocardioidaceae</taxon>
        <taxon>Nocardioides</taxon>
    </lineage>
</organism>
<reference evidence="1 2" key="1">
    <citation type="submission" date="2018-11" db="EMBL/GenBank/DDBJ databases">
        <authorList>
            <person name="Li F."/>
        </authorList>
    </citation>
    <scope>NUCLEOTIDE SEQUENCE [LARGE SCALE GENOMIC DNA]</scope>
    <source>
        <strain evidence="1 2">Gsoil 818</strain>
    </source>
</reference>
<sequence>MELAIEERLPRIDTTAWVAPNAYVIGDVTIGPRSSVWYAAVIRADQEQITLGAEVNIQDGSVLHADAGLPLTIGDAVTIGHGVKLHGCQIEDSVLVGMGAIILNGARVGRGSIVGAGAVVSEGAVVPAGSLVLGLPGRVRRTTTATELESIRSNATHYVELTDLHRNAIHRGSE</sequence>
<dbReference type="CDD" id="cd04645">
    <property type="entry name" value="LbH_gamma_CA_like"/>
    <property type="match status" value="1"/>
</dbReference>
<dbReference type="InterPro" id="IPR047324">
    <property type="entry name" value="LbH_gamma_CA-like"/>
</dbReference>
<dbReference type="InterPro" id="IPR011004">
    <property type="entry name" value="Trimer_LpxA-like_sf"/>
</dbReference>
<dbReference type="InterPro" id="IPR001451">
    <property type="entry name" value="Hexapep"/>
</dbReference>
<dbReference type="SUPFAM" id="SSF51161">
    <property type="entry name" value="Trimeric LpxA-like enzymes"/>
    <property type="match status" value="1"/>
</dbReference>
<gene>
    <name evidence="1" type="ORF">EFL26_19625</name>
</gene>
<keyword evidence="2" id="KW-1185">Reference proteome</keyword>
<comment type="caution">
    <text evidence="1">The sequence shown here is derived from an EMBL/GenBank/DDBJ whole genome shotgun (WGS) entry which is preliminary data.</text>
</comment>
<dbReference type="PANTHER" id="PTHR13061">
    <property type="entry name" value="DYNACTIN SUBUNIT P25"/>
    <property type="match status" value="1"/>
</dbReference>
<accession>A0A3N0GHS1</accession>
<protein>
    <submittedName>
        <fullName evidence="1">Gamma carbonic anhydrase family protein</fullName>
    </submittedName>
</protein>
<evidence type="ECO:0000313" key="1">
    <source>
        <dbReference type="EMBL" id="RNM12034.1"/>
    </source>
</evidence>
<dbReference type="OrthoDB" id="9803036at2"/>